<gene>
    <name evidence="1" type="ORF">BJBARM5_0235</name>
</gene>
<protein>
    <submittedName>
        <fullName evidence="1">Uncharacterized protein</fullName>
    </submittedName>
</protein>
<dbReference type="EMBL" id="GG745547">
    <property type="protein sequence ID" value="EFD93078.1"/>
    <property type="molecule type" value="Genomic_DNA"/>
</dbReference>
<accession>D6GUT8</accession>
<evidence type="ECO:0000313" key="2">
    <source>
        <dbReference type="Proteomes" id="UP000009376"/>
    </source>
</evidence>
<evidence type="ECO:0000313" key="1">
    <source>
        <dbReference type="EMBL" id="EFD93078.1"/>
    </source>
</evidence>
<dbReference type="Proteomes" id="UP000009376">
    <property type="component" value="Unassembled WGS sequence"/>
</dbReference>
<dbReference type="AlphaFoldDB" id="D6GUT8"/>
<reference evidence="1 2" key="1">
    <citation type="journal article" date="2010" name="Proc. Natl. Acad. Sci. U.S.A.">
        <title>Enigmatic, ultrasmall, uncultivated Archaea.</title>
        <authorList>
            <person name="Baker B.J."/>
            <person name="Comolli L.R."/>
            <person name="Dick G.J."/>
            <person name="Hauser L.J."/>
            <person name="Hyatt D."/>
            <person name="Dill B.D."/>
            <person name="Land M.L."/>
            <person name="Verberkmoes N.C."/>
            <person name="Hettich R.L."/>
            <person name="Banfield J.F."/>
        </authorList>
    </citation>
    <scope>NUCLEOTIDE SEQUENCE [LARGE SCALE GENOMIC DNA]</scope>
</reference>
<proteinExistence type="predicted"/>
<name>D6GUT8_PARA5</name>
<sequence>METIENLLFKVDIDKGTIYYTPKWDLQVWKEKPSQYEFRDTINSICQDFYERTTAKDLKGIIITNSSLMSKLVFVMLHYIEGNAIEDALVGKIKRDYGEKISKIETTYLGNPTSYNDIAA</sequence>
<organism evidence="1 2">
    <name type="scientific">Candidatus Parvarchaeum acidophilus ARMAN-5</name>
    <dbReference type="NCBI Taxonomy" id="662762"/>
    <lineage>
        <taxon>Archaea</taxon>
        <taxon>Candidatus Parvarchaeota</taxon>
        <taxon>Candidatus Parvarchaeum</taxon>
    </lineage>
</organism>